<dbReference type="AlphaFoldDB" id="A0AA42IZH2"/>
<comment type="caution">
    <text evidence="2">The sequence shown here is derived from an EMBL/GenBank/DDBJ whole genome shotgun (WGS) entry which is preliminary data.</text>
</comment>
<dbReference type="Proteomes" id="UP001169242">
    <property type="component" value="Unassembled WGS sequence"/>
</dbReference>
<dbReference type="GO" id="GO:0005829">
    <property type="term" value="C:cytosol"/>
    <property type="evidence" value="ECO:0007669"/>
    <property type="project" value="TreeGrafter"/>
</dbReference>
<dbReference type="InterPro" id="IPR036059">
    <property type="entry name" value="TldD/PmbA_sf"/>
</dbReference>
<evidence type="ECO:0000259" key="1">
    <source>
        <dbReference type="Pfam" id="PF19289"/>
    </source>
</evidence>
<proteinExistence type="predicted"/>
<dbReference type="PANTHER" id="PTHR43421">
    <property type="entry name" value="METALLOPROTEASE PMBA"/>
    <property type="match status" value="1"/>
</dbReference>
<sequence>MKEQILQALKINQIETYLINEAEVESVELFFVKKELDMSRMKKVTHYVVNVFRDFEKDGTKMRGSATAKIYPSMSYEEVDDTLKDAYYAASFVNNLYYPLPKGEKEDRICTQTSLASYSLEECIRKLTDALFKYDTQEETFINSSEVFVEKRTIHILNSEGIDVSYEKYCAKGEFVVQCRVPQDVETYHDFYYENLECEALALKVKGALETTALRAQAKDNPRTGKYKVILSDIHIATLLDYYTFKSASSMVYPKYSNFKVEDCVQGEDVKGDKLNIILKATDPYSGEGIKMVDRVLLQDGVLKTIHGACKFAHYLGIEPTGSYGTVKVAEGTHTLEEMKQGTYLEVLSFSDFQIDPFTGDFGGEMRLALYHEGDKVTPLTGGSISGNIQEVQHNLMLSKECQVRKGYEGPVSICLEDIMVAGE</sequence>
<accession>A0AA42IZH2</accession>
<evidence type="ECO:0000313" key="3">
    <source>
        <dbReference type="Proteomes" id="UP001169242"/>
    </source>
</evidence>
<dbReference type="SUPFAM" id="SSF111283">
    <property type="entry name" value="Putative modulator of DNA gyrase, PmbA/TldD"/>
    <property type="match status" value="1"/>
</dbReference>
<name>A0AA42IZH2_9FIRM</name>
<dbReference type="InterPro" id="IPR045569">
    <property type="entry name" value="Metalloprtase-TldD/E_C"/>
</dbReference>
<dbReference type="PANTHER" id="PTHR43421:SF1">
    <property type="entry name" value="METALLOPROTEASE PMBA"/>
    <property type="match status" value="1"/>
</dbReference>
<dbReference type="GO" id="GO:0008237">
    <property type="term" value="F:metallopeptidase activity"/>
    <property type="evidence" value="ECO:0007669"/>
    <property type="project" value="InterPro"/>
</dbReference>
<feature type="domain" description="Metalloprotease TldD/E C-terminal" evidence="1">
    <location>
        <begin position="224"/>
        <end position="423"/>
    </location>
</feature>
<reference evidence="2" key="1">
    <citation type="journal article" date="2023" name="Int. J. Syst. Evol. Microbiol.">
        <title>&lt;i&gt;Holtiella tumoricola&lt;/i&gt; gen. nov. sp. nov., isolated from a human clinical sample.</title>
        <authorList>
            <person name="Allen-Vercoe E."/>
            <person name="Daigneault M.C."/>
            <person name="Vancuren S.J."/>
            <person name="Cochrane K."/>
            <person name="O'Neal L.L."/>
            <person name="Sankaranarayanan K."/>
            <person name="Lawson P.A."/>
        </authorList>
    </citation>
    <scope>NUCLEOTIDE SEQUENCE</scope>
    <source>
        <strain evidence="2">CC70A</strain>
    </source>
</reference>
<dbReference type="InterPro" id="IPR047657">
    <property type="entry name" value="PmbA"/>
</dbReference>
<dbReference type="Pfam" id="PF19289">
    <property type="entry name" value="PmbA_TldD_3rd"/>
    <property type="match status" value="1"/>
</dbReference>
<dbReference type="EMBL" id="JAQIFT010000012">
    <property type="protein sequence ID" value="MDA3730369.1"/>
    <property type="molecule type" value="Genomic_DNA"/>
</dbReference>
<keyword evidence="3" id="KW-1185">Reference proteome</keyword>
<organism evidence="2 3">
    <name type="scientific">Holtiella tumoricola</name>
    <dbReference type="NCBI Taxonomy" id="3018743"/>
    <lineage>
        <taxon>Bacteria</taxon>
        <taxon>Bacillati</taxon>
        <taxon>Bacillota</taxon>
        <taxon>Clostridia</taxon>
        <taxon>Lachnospirales</taxon>
        <taxon>Cellulosilyticaceae</taxon>
        <taxon>Holtiella</taxon>
    </lineage>
</organism>
<gene>
    <name evidence="2" type="ORF">PBV87_02470</name>
</gene>
<dbReference type="GO" id="GO:0006508">
    <property type="term" value="P:proteolysis"/>
    <property type="evidence" value="ECO:0007669"/>
    <property type="project" value="InterPro"/>
</dbReference>
<dbReference type="RefSeq" id="WP_271011020.1">
    <property type="nucleotide sequence ID" value="NZ_JAQIFT010000012.1"/>
</dbReference>
<protein>
    <submittedName>
        <fullName evidence="2">Metallopeptidase TldD-related protein</fullName>
    </submittedName>
</protein>
<evidence type="ECO:0000313" key="2">
    <source>
        <dbReference type="EMBL" id="MDA3730369.1"/>
    </source>
</evidence>